<dbReference type="PROSITE" id="PS51857">
    <property type="entry name" value="CSD_2"/>
    <property type="match status" value="1"/>
</dbReference>
<dbReference type="SUPFAM" id="SSF50249">
    <property type="entry name" value="Nucleic acid-binding proteins"/>
    <property type="match status" value="1"/>
</dbReference>
<keyword evidence="6" id="KW-1185">Reference proteome</keyword>
<dbReference type="RefSeq" id="WP_067910892.1">
    <property type="nucleotide sequence ID" value="NZ_BSRZ01000002.1"/>
</dbReference>
<evidence type="ECO:0000256" key="3">
    <source>
        <dbReference type="RuleBase" id="RU000408"/>
    </source>
</evidence>
<dbReference type="Gene3D" id="2.40.50.140">
    <property type="entry name" value="Nucleic acid-binding proteins"/>
    <property type="match status" value="1"/>
</dbReference>
<dbReference type="PANTHER" id="PTHR11544">
    <property type="entry name" value="COLD SHOCK DOMAIN CONTAINING PROTEINS"/>
    <property type="match status" value="1"/>
</dbReference>
<dbReference type="PRINTS" id="PR00050">
    <property type="entry name" value="COLDSHOCK"/>
</dbReference>
<dbReference type="GO" id="GO:0003676">
    <property type="term" value="F:nucleic acid binding"/>
    <property type="evidence" value="ECO:0007669"/>
    <property type="project" value="InterPro"/>
</dbReference>
<evidence type="ECO:0000259" key="4">
    <source>
        <dbReference type="PROSITE" id="PS51857"/>
    </source>
</evidence>
<dbReference type="InterPro" id="IPR012156">
    <property type="entry name" value="Cold_shock_CspA"/>
</dbReference>
<organism evidence="5 6">
    <name type="scientific">Actinomadura rubrobrunea</name>
    <dbReference type="NCBI Taxonomy" id="115335"/>
    <lineage>
        <taxon>Bacteria</taxon>
        <taxon>Bacillati</taxon>
        <taxon>Actinomycetota</taxon>
        <taxon>Actinomycetes</taxon>
        <taxon>Streptosporangiales</taxon>
        <taxon>Thermomonosporaceae</taxon>
        <taxon>Actinomadura</taxon>
    </lineage>
</organism>
<evidence type="ECO:0000313" key="5">
    <source>
        <dbReference type="EMBL" id="GLW63206.1"/>
    </source>
</evidence>
<dbReference type="Pfam" id="PF00313">
    <property type="entry name" value="CSD"/>
    <property type="match status" value="1"/>
</dbReference>
<dbReference type="InterPro" id="IPR019844">
    <property type="entry name" value="CSD_CS"/>
</dbReference>
<comment type="subcellular location">
    <subcellularLocation>
        <location evidence="1 3">Cytoplasm</location>
    </subcellularLocation>
</comment>
<dbReference type="GO" id="GO:0005737">
    <property type="term" value="C:cytoplasm"/>
    <property type="evidence" value="ECO:0007669"/>
    <property type="project" value="UniProtKB-SubCell"/>
</dbReference>
<gene>
    <name evidence="5" type="ORF">Arub01_14500</name>
</gene>
<dbReference type="AlphaFoldDB" id="A0A9W6PU16"/>
<dbReference type="InterPro" id="IPR050181">
    <property type="entry name" value="Cold_shock_domain"/>
</dbReference>
<name>A0A9W6PU16_9ACTN</name>
<reference evidence="5" key="1">
    <citation type="submission" date="2023-02" db="EMBL/GenBank/DDBJ databases">
        <title>Actinomadura rubrobrunea NBRC 14622.</title>
        <authorList>
            <person name="Ichikawa N."/>
            <person name="Sato H."/>
            <person name="Tonouchi N."/>
        </authorList>
    </citation>
    <scope>NUCLEOTIDE SEQUENCE</scope>
    <source>
        <strain evidence="5">NBRC 14622</strain>
    </source>
</reference>
<keyword evidence="2" id="KW-0963">Cytoplasm</keyword>
<comment type="caution">
    <text evidence="5">The sequence shown here is derived from an EMBL/GenBank/DDBJ whole genome shotgun (WGS) entry which is preliminary data.</text>
</comment>
<dbReference type="InterPro" id="IPR011129">
    <property type="entry name" value="CSD"/>
</dbReference>
<evidence type="ECO:0000313" key="6">
    <source>
        <dbReference type="Proteomes" id="UP001165124"/>
    </source>
</evidence>
<dbReference type="Proteomes" id="UP001165124">
    <property type="component" value="Unassembled WGS sequence"/>
</dbReference>
<protein>
    <submittedName>
        <fullName evidence="5">Cold-shock protein</fullName>
    </submittedName>
</protein>
<dbReference type="CDD" id="cd04458">
    <property type="entry name" value="CSP_CDS"/>
    <property type="match status" value="1"/>
</dbReference>
<evidence type="ECO:0000256" key="1">
    <source>
        <dbReference type="ARBA" id="ARBA00004496"/>
    </source>
</evidence>
<dbReference type="Gene3D" id="6.20.370.130">
    <property type="match status" value="1"/>
</dbReference>
<dbReference type="SMART" id="SM00357">
    <property type="entry name" value="CSP"/>
    <property type="match status" value="1"/>
</dbReference>
<proteinExistence type="predicted"/>
<accession>A0A9W6PU16</accession>
<evidence type="ECO:0000256" key="2">
    <source>
        <dbReference type="ARBA" id="ARBA00022490"/>
    </source>
</evidence>
<dbReference type="InterPro" id="IPR002059">
    <property type="entry name" value="CSP_DNA-bd"/>
</dbReference>
<feature type="domain" description="CSD" evidence="4">
    <location>
        <begin position="2"/>
        <end position="67"/>
    </location>
</feature>
<dbReference type="EMBL" id="BSRZ01000002">
    <property type="protein sequence ID" value="GLW63206.1"/>
    <property type="molecule type" value="Genomic_DNA"/>
</dbReference>
<dbReference type="InterPro" id="IPR012340">
    <property type="entry name" value="NA-bd_OB-fold"/>
</dbReference>
<dbReference type="FunFam" id="2.40.50.140:FF:000006">
    <property type="entry name" value="Cold shock protein CspC"/>
    <property type="match status" value="1"/>
</dbReference>
<sequence length="69" mass="7533">MPQQGTVKWFNAEKGYGFIAVDGGGADVFVHYTAIQASGYRSLDENQRVEFEVTQGQRGPQADNVVPLS</sequence>
<dbReference type="PROSITE" id="PS00352">
    <property type="entry name" value="CSD_1"/>
    <property type="match status" value="1"/>
</dbReference>
<dbReference type="PIRSF" id="PIRSF002599">
    <property type="entry name" value="Cold_shock_A"/>
    <property type="match status" value="1"/>
</dbReference>